<proteinExistence type="predicted"/>
<dbReference type="Gene3D" id="4.10.60.10">
    <property type="entry name" value="Zinc finger, CCHC-type"/>
    <property type="match status" value="1"/>
</dbReference>
<dbReference type="SUPFAM" id="SSF57756">
    <property type="entry name" value="Retrovirus zinc finger-like domains"/>
    <property type="match status" value="1"/>
</dbReference>
<name>A0A4U5PEU3_STECR</name>
<evidence type="ECO:0000313" key="7">
    <source>
        <dbReference type="EMBL" id="TKR94968.1"/>
    </source>
</evidence>
<dbReference type="Gene3D" id="3.10.20.90">
    <property type="entry name" value="Phosphatidylinositol 3-kinase Catalytic Subunit, Chain A, domain 1"/>
    <property type="match status" value="1"/>
</dbReference>
<dbReference type="OrthoDB" id="106784at2759"/>
<dbReference type="STRING" id="34508.A0A4U5PEU3"/>
<keyword evidence="1" id="KW-0479">Metal-binding</keyword>
<dbReference type="InterPro" id="IPR025829">
    <property type="entry name" value="Zn_knuckle_CX2CX3GHX4C"/>
</dbReference>
<protein>
    <recommendedName>
        <fullName evidence="9">CCHC-type domain-containing protein</fullName>
    </recommendedName>
</protein>
<evidence type="ECO:0008006" key="9">
    <source>
        <dbReference type="Google" id="ProtNLM"/>
    </source>
</evidence>
<keyword evidence="3" id="KW-0862">Zinc</keyword>
<organism evidence="7 8">
    <name type="scientific">Steinernema carpocapsae</name>
    <name type="common">Entomopathogenic nematode</name>
    <dbReference type="NCBI Taxonomy" id="34508"/>
    <lineage>
        <taxon>Eukaryota</taxon>
        <taxon>Metazoa</taxon>
        <taxon>Ecdysozoa</taxon>
        <taxon>Nematoda</taxon>
        <taxon>Chromadorea</taxon>
        <taxon>Rhabditida</taxon>
        <taxon>Tylenchina</taxon>
        <taxon>Panagrolaimomorpha</taxon>
        <taxon>Strongyloidoidea</taxon>
        <taxon>Steinernematidae</taxon>
        <taxon>Steinernema</taxon>
    </lineage>
</organism>
<sequence length="240" mass="27959">MAYKQPCIHYKLRNFIDSEILPIEGSEIRCSDLKDKLHVVMRISKERFGMNLLYAHNTQQIYQDDDLIQKYTMVLVQRVPLQTRLPKTTHSEFENKSLKKPELSAYEPPSNWASMSEGERLSWLQKVETEKWSKRSKNVPRREPNGPPPVTYLCRKCNSPGHWIQDCPLKNFKKATGLMASELMPASREDPLVMITADGRFVKRICDVEVAKKEEERRARKRAAAAVCDRDIYHKIMKPL</sequence>
<dbReference type="PROSITE" id="PS51282">
    <property type="entry name" value="DWNN"/>
    <property type="match status" value="1"/>
</dbReference>
<evidence type="ECO:0000259" key="6">
    <source>
        <dbReference type="PROSITE" id="PS51282"/>
    </source>
</evidence>
<dbReference type="InterPro" id="IPR036875">
    <property type="entry name" value="Znf_CCHC_sf"/>
</dbReference>
<comment type="caution">
    <text evidence="7">The sequence shown here is derived from an EMBL/GenBank/DDBJ whole genome shotgun (WGS) entry which is preliminary data.</text>
</comment>
<accession>A0A4U5PEU3</accession>
<dbReference type="PROSITE" id="PS50158">
    <property type="entry name" value="ZF_CCHC"/>
    <property type="match status" value="1"/>
</dbReference>
<dbReference type="GO" id="GO:0003676">
    <property type="term" value="F:nucleic acid binding"/>
    <property type="evidence" value="ECO:0007669"/>
    <property type="project" value="InterPro"/>
</dbReference>
<dbReference type="GO" id="GO:0019899">
    <property type="term" value="F:enzyme binding"/>
    <property type="evidence" value="ECO:0007669"/>
    <property type="project" value="UniProtKB-ARBA"/>
</dbReference>
<evidence type="ECO:0000256" key="2">
    <source>
        <dbReference type="ARBA" id="ARBA00022771"/>
    </source>
</evidence>
<feature type="domain" description="CCHC-type" evidence="5">
    <location>
        <begin position="154"/>
        <end position="168"/>
    </location>
</feature>
<reference evidence="7 8" key="2">
    <citation type="journal article" date="2019" name="G3 (Bethesda)">
        <title>Hybrid Assembly of the Genome of the Entomopathogenic Nematode Steinernema carpocapsae Identifies the X-Chromosome.</title>
        <authorList>
            <person name="Serra L."/>
            <person name="Macchietto M."/>
            <person name="Macias-Munoz A."/>
            <person name="McGill C.J."/>
            <person name="Rodriguez I.M."/>
            <person name="Rodriguez B."/>
            <person name="Murad R."/>
            <person name="Mortazavi A."/>
        </authorList>
    </citation>
    <scope>NUCLEOTIDE SEQUENCE [LARGE SCALE GENOMIC DNA]</scope>
    <source>
        <strain evidence="7 8">ALL</strain>
    </source>
</reference>
<dbReference type="Pfam" id="PF13696">
    <property type="entry name" value="zf-CCHC_2"/>
    <property type="match status" value="1"/>
</dbReference>
<keyword evidence="8" id="KW-1185">Reference proteome</keyword>
<dbReference type="EMBL" id="AZBU02000002">
    <property type="protein sequence ID" value="TKR94968.1"/>
    <property type="molecule type" value="Genomic_DNA"/>
</dbReference>
<evidence type="ECO:0000256" key="3">
    <source>
        <dbReference type="ARBA" id="ARBA00022833"/>
    </source>
</evidence>
<feature type="domain" description="DWNN" evidence="6">
    <location>
        <begin position="8"/>
        <end position="80"/>
    </location>
</feature>
<dbReference type="SMART" id="SM01180">
    <property type="entry name" value="DWNN"/>
    <property type="match status" value="1"/>
</dbReference>
<keyword evidence="2 4" id="KW-0863">Zinc-finger</keyword>
<dbReference type="SMART" id="SM00343">
    <property type="entry name" value="ZnF_C2HC"/>
    <property type="match status" value="1"/>
</dbReference>
<evidence type="ECO:0000259" key="5">
    <source>
        <dbReference type="PROSITE" id="PS50158"/>
    </source>
</evidence>
<dbReference type="InterPro" id="IPR014891">
    <property type="entry name" value="DWNN_domain"/>
</dbReference>
<evidence type="ECO:0000256" key="1">
    <source>
        <dbReference type="ARBA" id="ARBA00022723"/>
    </source>
</evidence>
<dbReference type="GO" id="GO:0008270">
    <property type="term" value="F:zinc ion binding"/>
    <property type="evidence" value="ECO:0007669"/>
    <property type="project" value="UniProtKB-KW"/>
</dbReference>
<dbReference type="InterPro" id="IPR001878">
    <property type="entry name" value="Znf_CCHC"/>
</dbReference>
<dbReference type="Pfam" id="PF08783">
    <property type="entry name" value="DWNN"/>
    <property type="match status" value="1"/>
</dbReference>
<evidence type="ECO:0000313" key="8">
    <source>
        <dbReference type="Proteomes" id="UP000298663"/>
    </source>
</evidence>
<gene>
    <name evidence="7" type="ORF">L596_009193</name>
</gene>
<reference evidence="7 8" key="1">
    <citation type="journal article" date="2015" name="Genome Biol.">
        <title>Comparative genomics of Steinernema reveals deeply conserved gene regulatory networks.</title>
        <authorList>
            <person name="Dillman A.R."/>
            <person name="Macchietto M."/>
            <person name="Porter C.F."/>
            <person name="Rogers A."/>
            <person name="Williams B."/>
            <person name="Antoshechkin I."/>
            <person name="Lee M.M."/>
            <person name="Goodwin Z."/>
            <person name="Lu X."/>
            <person name="Lewis E.E."/>
            <person name="Goodrich-Blair H."/>
            <person name="Stock S.P."/>
            <person name="Adams B.J."/>
            <person name="Sternberg P.W."/>
            <person name="Mortazavi A."/>
        </authorList>
    </citation>
    <scope>NUCLEOTIDE SEQUENCE [LARGE SCALE GENOMIC DNA]</scope>
    <source>
        <strain evidence="7 8">ALL</strain>
    </source>
</reference>
<dbReference type="AlphaFoldDB" id="A0A4U5PEU3"/>
<evidence type="ECO:0000256" key="4">
    <source>
        <dbReference type="PROSITE-ProRule" id="PRU00047"/>
    </source>
</evidence>
<dbReference type="Proteomes" id="UP000298663">
    <property type="component" value="Unassembled WGS sequence"/>
</dbReference>